<sequence length="143" mass="16579">MADDFYLFINILQLATVNNGPHWVCVCVASYTSVNMSDVYDELYRSSRRDRGTLYQLKNYFNHRNVTSNVKDSFNFNEEFLDFCCNGYTVLAAMHYMQTEHLNDTPSDFPESLQDKLIYLDRVAKTDCGYGIFIIIANSAKDF</sequence>
<protein>
    <recommendedName>
        <fullName evidence="3">Ubiquitin-like protease family profile domain-containing protein</fullName>
    </recommendedName>
</protein>
<dbReference type="AlphaFoldDB" id="A0ABD3V1M6"/>
<organism evidence="1 2">
    <name type="scientific">Sinanodonta woodiana</name>
    <name type="common">Chinese pond mussel</name>
    <name type="synonym">Anodonta woodiana</name>
    <dbReference type="NCBI Taxonomy" id="1069815"/>
    <lineage>
        <taxon>Eukaryota</taxon>
        <taxon>Metazoa</taxon>
        <taxon>Spiralia</taxon>
        <taxon>Lophotrochozoa</taxon>
        <taxon>Mollusca</taxon>
        <taxon>Bivalvia</taxon>
        <taxon>Autobranchia</taxon>
        <taxon>Heteroconchia</taxon>
        <taxon>Palaeoheterodonta</taxon>
        <taxon>Unionida</taxon>
        <taxon>Unionoidea</taxon>
        <taxon>Unionidae</taxon>
        <taxon>Unioninae</taxon>
        <taxon>Sinanodonta</taxon>
    </lineage>
</organism>
<keyword evidence="2" id="KW-1185">Reference proteome</keyword>
<evidence type="ECO:0000313" key="2">
    <source>
        <dbReference type="Proteomes" id="UP001634394"/>
    </source>
</evidence>
<evidence type="ECO:0008006" key="3">
    <source>
        <dbReference type="Google" id="ProtNLM"/>
    </source>
</evidence>
<dbReference type="EMBL" id="JBJQND010000014">
    <property type="protein sequence ID" value="KAL3855560.1"/>
    <property type="molecule type" value="Genomic_DNA"/>
</dbReference>
<proteinExistence type="predicted"/>
<name>A0ABD3V1M6_SINWO</name>
<reference evidence="1 2" key="1">
    <citation type="submission" date="2024-11" db="EMBL/GenBank/DDBJ databases">
        <title>Chromosome-level genome assembly of the freshwater bivalve Anodonta woodiana.</title>
        <authorList>
            <person name="Chen X."/>
        </authorList>
    </citation>
    <scope>NUCLEOTIDE SEQUENCE [LARGE SCALE GENOMIC DNA]</scope>
    <source>
        <strain evidence="1">MN2024</strain>
        <tissue evidence="1">Gills</tissue>
    </source>
</reference>
<evidence type="ECO:0000313" key="1">
    <source>
        <dbReference type="EMBL" id="KAL3855560.1"/>
    </source>
</evidence>
<accession>A0ABD3V1M6</accession>
<gene>
    <name evidence="1" type="ORF">ACJMK2_014767</name>
</gene>
<dbReference type="Proteomes" id="UP001634394">
    <property type="component" value="Unassembled WGS sequence"/>
</dbReference>
<comment type="caution">
    <text evidence="1">The sequence shown here is derived from an EMBL/GenBank/DDBJ whole genome shotgun (WGS) entry which is preliminary data.</text>
</comment>